<dbReference type="EMBL" id="AF063866">
    <property type="protein sequence ID" value="AAC97703.1"/>
    <property type="molecule type" value="Genomic_DNA"/>
</dbReference>
<dbReference type="RefSeq" id="NP_048284.1">
    <property type="nucleotide sequence ID" value="NC_001993.1"/>
</dbReference>
<organism evidence="1 2">
    <name type="scientific">Melanoplus sanguinipes entomopoxvirus</name>
    <name type="common">MsEPV</name>
    <dbReference type="NCBI Taxonomy" id="83191"/>
    <lineage>
        <taxon>Viruses</taxon>
        <taxon>Varidnaviria</taxon>
        <taxon>Bamfordvirae</taxon>
        <taxon>Nucleocytoviricota</taxon>
        <taxon>Pokkesviricetes</taxon>
        <taxon>Chitovirales</taxon>
        <taxon>Poxviridae</taxon>
        <taxon>Entomopoxvirinae</taxon>
        <taxon>Deltaentomopoxvirus</taxon>
        <taxon>Deltaentomopoxvirus msanguinipes</taxon>
    </lineage>
</organism>
<gene>
    <name evidence="1" type="primary">MSV213</name>
</gene>
<sequence>MFIQFYVNVLRDRLKILSIFNPNGTLWCDGTKCEIVFTSNFKCCISIPFIKTNITELRGFDICYDKISELSLKNSIADKITLTFKDNGIYVEELIFENNINIIDPKYISMQSISQINTPSNNNNNFASAERIDDISDINETDNIISEKLELKKHDSGDLTIGYTIHDKFTLNTNNTYKYRINPNMYNKVGAVFKIKLDVLTEFIKKLMTTKGASIEMQVIKNTIKFKAYRTDNIKNNTIDESCLYCSLINLYYPILRKYKIALNNFALLKKLNISISDFKAKDKKIYKYIQFNIIMQEDLVIGLCIYPGSANITNPEELQNYFIFMPVENY</sequence>
<dbReference type="OrthoDB" id="5057at10239"/>
<dbReference type="Proteomes" id="UP000172353">
    <property type="component" value="Segment"/>
</dbReference>
<proteinExistence type="predicted"/>
<dbReference type="GeneID" id="1449966"/>
<organismHost>
    <name type="scientific">Melanoplus sanguinipes</name>
    <name type="common">Migratory grasshopper</name>
    <dbReference type="NCBI Taxonomy" id="65742"/>
</organismHost>
<dbReference type="KEGG" id="vg:1449966"/>
<reference evidence="1 2" key="1">
    <citation type="journal article" date="1999" name="J. Virol.">
        <title>The genome of Melanoplus sanguinipes entomopoxvirus.</title>
        <authorList>
            <person name="Afonso C.L."/>
            <person name="Tulman E.R."/>
            <person name="Lu Z."/>
            <person name="Oma E."/>
            <person name="Kutish G.F."/>
            <person name="Rock D.L."/>
        </authorList>
    </citation>
    <scope>NUCLEOTIDE SEQUENCE [LARGE SCALE GENOMIC DNA]</scope>
    <source>
        <strain evidence="1">Tucson</strain>
    </source>
</reference>
<dbReference type="PIR" id="T28374">
    <property type="entry name" value="T28374"/>
</dbReference>
<protein>
    <submittedName>
        <fullName evidence="1">Uncharacterized protein</fullName>
    </submittedName>
</protein>
<accession>Q9YVM9</accession>
<evidence type="ECO:0000313" key="2">
    <source>
        <dbReference type="Proteomes" id="UP000172353"/>
    </source>
</evidence>
<name>Q9YVM9_MSEPV</name>
<keyword evidence="2" id="KW-1185">Reference proteome</keyword>
<evidence type="ECO:0000313" key="1">
    <source>
        <dbReference type="EMBL" id="AAC97703.1"/>
    </source>
</evidence>